<reference evidence="2 3" key="1">
    <citation type="submission" date="2023-11" db="EMBL/GenBank/DDBJ databases">
        <title>Plant-associative lifestyle of Vibrio porteresiae and its evolutionary dynamics.</title>
        <authorList>
            <person name="Rameshkumar N."/>
            <person name="Kirti K."/>
        </authorList>
    </citation>
    <scope>NUCLEOTIDE SEQUENCE [LARGE SCALE GENOMIC DNA]</scope>
    <source>
        <strain evidence="2 3">MSSRF7</strain>
    </source>
</reference>
<evidence type="ECO:0000256" key="1">
    <source>
        <dbReference type="SAM" id="MobiDB-lite"/>
    </source>
</evidence>
<evidence type="ECO:0000313" key="2">
    <source>
        <dbReference type="EMBL" id="MDW6092439.1"/>
    </source>
</evidence>
<sequence length="66" mass="7306">MSRLFDLDNSTKTVVIKNPTGEATAFRPDYGPNGIGWDDFLEQQVPSISNSIKNNPGYDSVPNGRY</sequence>
<dbReference type="EMBL" id="JAWRCP010000001">
    <property type="protein sequence ID" value="MDW6092439.1"/>
    <property type="molecule type" value="Genomic_DNA"/>
</dbReference>
<dbReference type="Proteomes" id="UP001279860">
    <property type="component" value="Unassembled WGS sequence"/>
</dbReference>
<protein>
    <submittedName>
        <fullName evidence="2">Uncharacterized protein</fullName>
    </submittedName>
</protein>
<keyword evidence="3" id="KW-1185">Reference proteome</keyword>
<name>A0ABU4ISS6_9VIBR</name>
<comment type="caution">
    <text evidence="2">The sequence shown here is derived from an EMBL/GenBank/DDBJ whole genome shotgun (WGS) entry which is preliminary data.</text>
</comment>
<organism evidence="2 3">
    <name type="scientific">Vibrio rhizosphaerae</name>
    <dbReference type="NCBI Taxonomy" id="398736"/>
    <lineage>
        <taxon>Bacteria</taxon>
        <taxon>Pseudomonadati</taxon>
        <taxon>Pseudomonadota</taxon>
        <taxon>Gammaproteobacteria</taxon>
        <taxon>Vibrionales</taxon>
        <taxon>Vibrionaceae</taxon>
        <taxon>Vibrio</taxon>
    </lineage>
</organism>
<gene>
    <name evidence="2" type="ORF">SBX64_07760</name>
</gene>
<evidence type="ECO:0000313" key="3">
    <source>
        <dbReference type="Proteomes" id="UP001279860"/>
    </source>
</evidence>
<accession>A0ABU4ISS6</accession>
<proteinExistence type="predicted"/>
<dbReference type="RefSeq" id="WP_311845439.1">
    <property type="nucleotide sequence ID" value="NZ_JAWRCP010000001.1"/>
</dbReference>
<feature type="region of interest" description="Disordered" evidence="1">
    <location>
        <begin position="46"/>
        <end position="66"/>
    </location>
</feature>